<feature type="region of interest" description="Disordered" evidence="1">
    <location>
        <begin position="59"/>
        <end position="85"/>
    </location>
</feature>
<name>A0A9P9RCX7_FUSSL</name>
<proteinExistence type="predicted"/>
<protein>
    <submittedName>
        <fullName evidence="2">Uncharacterized protein</fullName>
    </submittedName>
</protein>
<organism evidence="2 3">
    <name type="scientific">Fusarium solani</name>
    <name type="common">Filamentous fungus</name>
    <dbReference type="NCBI Taxonomy" id="169388"/>
    <lineage>
        <taxon>Eukaryota</taxon>
        <taxon>Fungi</taxon>
        <taxon>Dikarya</taxon>
        <taxon>Ascomycota</taxon>
        <taxon>Pezizomycotina</taxon>
        <taxon>Sordariomycetes</taxon>
        <taxon>Hypocreomycetidae</taxon>
        <taxon>Hypocreales</taxon>
        <taxon>Nectriaceae</taxon>
        <taxon>Fusarium</taxon>
        <taxon>Fusarium solani species complex</taxon>
    </lineage>
</organism>
<sequence>MGIRKPAFFLKVPIPSATTKLTQQRQLSSALFHIHQNSFPKALCSVLALQVLAISAAPADPQDVTPPTSSRPRALSTTAPTNARTASVGQLRSTSTLAITFPKNSTTASARSGAASRALISAPGILCIVSMLA</sequence>
<evidence type="ECO:0000313" key="2">
    <source>
        <dbReference type="EMBL" id="KAH7275001.1"/>
    </source>
</evidence>
<gene>
    <name evidence="2" type="ORF">B0J15DRAFT_457202</name>
</gene>
<evidence type="ECO:0000313" key="3">
    <source>
        <dbReference type="Proteomes" id="UP000736672"/>
    </source>
</evidence>
<dbReference type="EMBL" id="JAGTJS010000001">
    <property type="protein sequence ID" value="KAH7275001.1"/>
    <property type="molecule type" value="Genomic_DNA"/>
</dbReference>
<dbReference type="AlphaFoldDB" id="A0A9P9RCX7"/>
<dbReference type="Proteomes" id="UP000736672">
    <property type="component" value="Unassembled WGS sequence"/>
</dbReference>
<comment type="caution">
    <text evidence="2">The sequence shown here is derived from an EMBL/GenBank/DDBJ whole genome shotgun (WGS) entry which is preliminary data.</text>
</comment>
<feature type="compositionally biased region" description="Polar residues" evidence="1">
    <location>
        <begin position="65"/>
        <end position="85"/>
    </location>
</feature>
<evidence type="ECO:0000256" key="1">
    <source>
        <dbReference type="SAM" id="MobiDB-lite"/>
    </source>
</evidence>
<keyword evidence="3" id="KW-1185">Reference proteome</keyword>
<reference evidence="2" key="1">
    <citation type="journal article" date="2021" name="Nat. Commun.">
        <title>Genetic determinants of endophytism in the Arabidopsis root mycobiome.</title>
        <authorList>
            <person name="Mesny F."/>
            <person name="Miyauchi S."/>
            <person name="Thiergart T."/>
            <person name="Pickel B."/>
            <person name="Atanasova L."/>
            <person name="Karlsson M."/>
            <person name="Huettel B."/>
            <person name="Barry K.W."/>
            <person name="Haridas S."/>
            <person name="Chen C."/>
            <person name="Bauer D."/>
            <person name="Andreopoulos W."/>
            <person name="Pangilinan J."/>
            <person name="LaButti K."/>
            <person name="Riley R."/>
            <person name="Lipzen A."/>
            <person name="Clum A."/>
            <person name="Drula E."/>
            <person name="Henrissat B."/>
            <person name="Kohler A."/>
            <person name="Grigoriev I.V."/>
            <person name="Martin F.M."/>
            <person name="Hacquard S."/>
        </authorList>
    </citation>
    <scope>NUCLEOTIDE SEQUENCE</scope>
    <source>
        <strain evidence="2">FSSC 5 MPI-SDFR-AT-0091</strain>
    </source>
</reference>
<accession>A0A9P9RCX7</accession>